<dbReference type="Proteomes" id="UP000783686">
    <property type="component" value="Unassembled WGS sequence"/>
</dbReference>
<dbReference type="NCBIfam" id="TIGR00004">
    <property type="entry name" value="Rid family detoxifying hydrolase"/>
    <property type="match status" value="1"/>
</dbReference>
<evidence type="ECO:0000313" key="3">
    <source>
        <dbReference type="Proteomes" id="UP000614601"/>
    </source>
</evidence>
<dbReference type="FunFam" id="3.30.1330.40:FF:000001">
    <property type="entry name" value="L-PSP family endoribonuclease"/>
    <property type="match status" value="1"/>
</dbReference>
<evidence type="ECO:0000313" key="2">
    <source>
        <dbReference type="EMBL" id="CAD5219642.1"/>
    </source>
</evidence>
<name>A0A811KVQ7_9BILA</name>
<dbReference type="Gene3D" id="3.30.1330.40">
    <property type="entry name" value="RutC-like"/>
    <property type="match status" value="1"/>
</dbReference>
<keyword evidence="3" id="KW-1185">Reference proteome</keyword>
<dbReference type="AlphaFoldDB" id="A0A811KVQ7"/>
<dbReference type="SUPFAM" id="SSF55298">
    <property type="entry name" value="YjgF-like"/>
    <property type="match status" value="1"/>
</dbReference>
<dbReference type="GO" id="GO:0019239">
    <property type="term" value="F:deaminase activity"/>
    <property type="evidence" value="ECO:0007669"/>
    <property type="project" value="TreeGrafter"/>
</dbReference>
<dbReference type="GO" id="GO:0005829">
    <property type="term" value="C:cytosol"/>
    <property type="evidence" value="ECO:0007669"/>
    <property type="project" value="TreeGrafter"/>
</dbReference>
<dbReference type="InterPro" id="IPR006175">
    <property type="entry name" value="YjgF/YER057c/UK114"/>
</dbReference>
<dbReference type="OrthoDB" id="309640at2759"/>
<comment type="similarity">
    <text evidence="1">Belongs to the RutC family.</text>
</comment>
<dbReference type="InterPro" id="IPR035959">
    <property type="entry name" value="RutC-like_sf"/>
</dbReference>
<evidence type="ECO:0008006" key="4">
    <source>
        <dbReference type="Google" id="ProtNLM"/>
    </source>
</evidence>
<proteinExistence type="inferred from homology"/>
<organism evidence="2 3">
    <name type="scientific">Bursaphelenchus okinawaensis</name>
    <dbReference type="NCBI Taxonomy" id="465554"/>
    <lineage>
        <taxon>Eukaryota</taxon>
        <taxon>Metazoa</taxon>
        <taxon>Ecdysozoa</taxon>
        <taxon>Nematoda</taxon>
        <taxon>Chromadorea</taxon>
        <taxon>Rhabditida</taxon>
        <taxon>Tylenchina</taxon>
        <taxon>Tylenchomorpha</taxon>
        <taxon>Aphelenchoidea</taxon>
        <taxon>Aphelenchoididae</taxon>
        <taxon>Bursaphelenchus</taxon>
    </lineage>
</organism>
<gene>
    <name evidence="2" type="ORF">BOKJ2_LOCUS8546</name>
</gene>
<dbReference type="Proteomes" id="UP000614601">
    <property type="component" value="Unassembled WGS sequence"/>
</dbReference>
<dbReference type="InterPro" id="IPR019897">
    <property type="entry name" value="RidA_CS"/>
</dbReference>
<dbReference type="PROSITE" id="PS01094">
    <property type="entry name" value="UPF0076"/>
    <property type="match status" value="1"/>
</dbReference>
<protein>
    <recommendedName>
        <fullName evidence="4">2-iminobutanoate/2-iminopropanoate deaminase</fullName>
    </recommendedName>
</protein>
<dbReference type="EMBL" id="CAJFCW020000004">
    <property type="protein sequence ID" value="CAG9112732.1"/>
    <property type="molecule type" value="Genomic_DNA"/>
</dbReference>
<reference evidence="2" key="1">
    <citation type="submission" date="2020-09" db="EMBL/GenBank/DDBJ databases">
        <authorList>
            <person name="Kikuchi T."/>
        </authorList>
    </citation>
    <scope>NUCLEOTIDE SEQUENCE</scope>
    <source>
        <strain evidence="2">SH1</strain>
    </source>
</reference>
<dbReference type="PANTHER" id="PTHR11803">
    <property type="entry name" value="2-IMINOBUTANOATE/2-IMINOPROPANOATE DEAMINASE RIDA"/>
    <property type="match status" value="1"/>
</dbReference>
<accession>A0A811KVQ7</accession>
<dbReference type="InterPro" id="IPR006056">
    <property type="entry name" value="RidA"/>
</dbReference>
<evidence type="ECO:0000256" key="1">
    <source>
        <dbReference type="ARBA" id="ARBA00010552"/>
    </source>
</evidence>
<dbReference type="GO" id="GO:0005739">
    <property type="term" value="C:mitochondrion"/>
    <property type="evidence" value="ECO:0007669"/>
    <property type="project" value="TreeGrafter"/>
</dbReference>
<dbReference type="CDD" id="cd00448">
    <property type="entry name" value="YjgF_YER057c_UK114_family"/>
    <property type="match status" value="1"/>
</dbReference>
<dbReference type="EMBL" id="CAJFDH010000004">
    <property type="protein sequence ID" value="CAD5219642.1"/>
    <property type="molecule type" value="Genomic_DNA"/>
</dbReference>
<sequence length="145" mass="15407">MTRVLSFARKMSTVTRKIISTPNAPGAIGPYSQAVQVDNTIYISGSLGLIPEKGALVEGGVKPETHQSIKNIEAILKAAGGSLNNVVSTTVLLADINDFAEVNEIYKQYFTTNYPARAAYQVAALPKGGRVEIQSVAVLGDIKDV</sequence>
<comment type="caution">
    <text evidence="2">The sequence shown here is derived from an EMBL/GenBank/DDBJ whole genome shotgun (WGS) entry which is preliminary data.</text>
</comment>
<dbReference type="Pfam" id="PF01042">
    <property type="entry name" value="Ribonuc_L-PSP"/>
    <property type="match status" value="1"/>
</dbReference>
<dbReference type="PANTHER" id="PTHR11803:SF39">
    <property type="entry name" value="2-IMINOBUTANOATE_2-IMINOPROPANOATE DEAMINASE"/>
    <property type="match status" value="1"/>
</dbReference>